<proteinExistence type="predicted"/>
<keyword evidence="4" id="KW-1185">Reference proteome</keyword>
<organism evidence="3 4">
    <name type="scientific">Lentinus tigrinus ALCF2SS1-6</name>
    <dbReference type="NCBI Taxonomy" id="1328759"/>
    <lineage>
        <taxon>Eukaryota</taxon>
        <taxon>Fungi</taxon>
        <taxon>Dikarya</taxon>
        <taxon>Basidiomycota</taxon>
        <taxon>Agaricomycotina</taxon>
        <taxon>Agaricomycetes</taxon>
        <taxon>Polyporales</taxon>
        <taxon>Polyporaceae</taxon>
        <taxon>Lentinus</taxon>
    </lineage>
</organism>
<keyword evidence="2" id="KW-0472">Membrane</keyword>
<feature type="compositionally biased region" description="Low complexity" evidence="1">
    <location>
        <begin position="278"/>
        <end position="291"/>
    </location>
</feature>
<name>A0A5C2S0B3_9APHY</name>
<dbReference type="AlphaFoldDB" id="A0A5C2S0B3"/>
<accession>A0A5C2S0B3</accession>
<keyword evidence="2" id="KW-0812">Transmembrane</keyword>
<protein>
    <submittedName>
        <fullName evidence="3">Uncharacterized protein</fullName>
    </submittedName>
</protein>
<evidence type="ECO:0000313" key="4">
    <source>
        <dbReference type="Proteomes" id="UP000313359"/>
    </source>
</evidence>
<evidence type="ECO:0000256" key="1">
    <source>
        <dbReference type="SAM" id="MobiDB-lite"/>
    </source>
</evidence>
<evidence type="ECO:0000256" key="2">
    <source>
        <dbReference type="SAM" id="Phobius"/>
    </source>
</evidence>
<dbReference type="OrthoDB" id="2757761at2759"/>
<feature type="region of interest" description="Disordered" evidence="1">
    <location>
        <begin position="278"/>
        <end position="298"/>
    </location>
</feature>
<dbReference type="EMBL" id="ML122286">
    <property type="protein sequence ID" value="RPD56708.1"/>
    <property type="molecule type" value="Genomic_DNA"/>
</dbReference>
<keyword evidence="2" id="KW-1133">Transmembrane helix</keyword>
<dbReference type="Proteomes" id="UP000313359">
    <property type="component" value="Unassembled WGS sequence"/>
</dbReference>
<feature type="transmembrane region" description="Helical" evidence="2">
    <location>
        <begin position="73"/>
        <end position="98"/>
    </location>
</feature>
<evidence type="ECO:0000313" key="3">
    <source>
        <dbReference type="EMBL" id="RPD56708.1"/>
    </source>
</evidence>
<gene>
    <name evidence="3" type="ORF">L227DRAFT_250416</name>
</gene>
<reference evidence="3" key="1">
    <citation type="journal article" date="2018" name="Genome Biol. Evol.">
        <title>Genomics and development of Lentinus tigrinus, a white-rot wood-decaying mushroom with dimorphic fruiting bodies.</title>
        <authorList>
            <person name="Wu B."/>
            <person name="Xu Z."/>
            <person name="Knudson A."/>
            <person name="Carlson A."/>
            <person name="Chen N."/>
            <person name="Kovaka S."/>
            <person name="LaButti K."/>
            <person name="Lipzen A."/>
            <person name="Pennachio C."/>
            <person name="Riley R."/>
            <person name="Schakwitz W."/>
            <person name="Umezawa K."/>
            <person name="Ohm R.A."/>
            <person name="Grigoriev I.V."/>
            <person name="Nagy L.G."/>
            <person name="Gibbons J."/>
            <person name="Hibbett D."/>
        </authorList>
    </citation>
    <scope>NUCLEOTIDE SEQUENCE [LARGE SCALE GENOMIC DNA]</scope>
    <source>
        <strain evidence="3">ALCF2SS1-6</strain>
    </source>
</reference>
<sequence>MHPGEEQQEEDRHARGDMWGKPIIYDYTRMTGGSMIEEGASIAKRLDVRAISTIGNIPTATGVAEAGGSGVPIGAIVGGSVAGVVVLVTAALCIYFLWWRRRKPYARVGIPEDDEGADVVHFPDTHPLVGSTSGADVHPPAVILPVSEMRPFIVPDSVSDTPMLIGSAERGYFPSAPTSERSTSLVASSSRSLSTRMSLSRSLGAPSASSQGDAGSTVTMTAGLVGPLQFAGEGGGVGAAAHMRVVDGPAEGHAGYELHSASHLRSVHASIALVNSASTTASPSPMPSARSIGTQPRR</sequence>